<dbReference type="SUPFAM" id="SSF53223">
    <property type="entry name" value="Aminoacid dehydrogenase-like, N-terminal domain"/>
    <property type="match status" value="1"/>
</dbReference>
<reference evidence="9 10" key="1">
    <citation type="submission" date="2018-10" db="EMBL/GenBank/DDBJ databases">
        <authorList>
            <person name="Chen W.-M."/>
        </authorList>
    </citation>
    <scope>NUCLEOTIDE SEQUENCE [LARGE SCALE GENOMIC DNA]</scope>
    <source>
        <strain evidence="9 10">THS-13</strain>
    </source>
</reference>
<dbReference type="SUPFAM" id="SSF51735">
    <property type="entry name" value="NAD(P)-binding Rossmann-fold domains"/>
    <property type="match status" value="1"/>
</dbReference>
<dbReference type="InterPro" id="IPR016211">
    <property type="entry name" value="Glu/Phe/Leu/Val/Trp_DH_bac/arc"/>
</dbReference>
<dbReference type="PRINTS" id="PR00082">
    <property type="entry name" value="GLFDHDRGNASE"/>
</dbReference>
<dbReference type="SMART" id="SM00839">
    <property type="entry name" value="ELFV_dehydrog"/>
    <property type="match status" value="1"/>
</dbReference>
<dbReference type="InParanoid" id="A0A3N0V8Y5"/>
<feature type="domain" description="Glutamate/phenylalanine/leucine/valine/L-tryptophan dehydrogenase C-terminal" evidence="8">
    <location>
        <begin position="148"/>
        <end position="349"/>
    </location>
</feature>
<evidence type="ECO:0000256" key="6">
    <source>
        <dbReference type="PIRSR" id="PIRSR000188-2"/>
    </source>
</evidence>
<dbReference type="RefSeq" id="WP_123212390.1">
    <property type="nucleotide sequence ID" value="NZ_RJVO01000006.1"/>
</dbReference>
<dbReference type="FunFam" id="3.40.50.10860:FF:000010">
    <property type="entry name" value="Leucine dehydrogenase"/>
    <property type="match status" value="1"/>
</dbReference>
<dbReference type="PIRSF" id="PIRSF000188">
    <property type="entry name" value="Phe_leu_dh"/>
    <property type="match status" value="1"/>
</dbReference>
<dbReference type="InterPro" id="IPR006096">
    <property type="entry name" value="Glu/Leu/Phe/Val/Trp_DH_C"/>
</dbReference>
<dbReference type="Proteomes" id="UP000282106">
    <property type="component" value="Unassembled WGS sequence"/>
</dbReference>
<comment type="caution">
    <text evidence="9">The sequence shown here is derived from an EMBL/GenBank/DDBJ whole genome shotgun (WGS) entry which is preliminary data.</text>
</comment>
<dbReference type="Pfam" id="PF00208">
    <property type="entry name" value="ELFV_dehydrog"/>
    <property type="match status" value="2"/>
</dbReference>
<dbReference type="InterPro" id="IPR006097">
    <property type="entry name" value="Glu/Leu/Phe/Val/Trp_DH_dimer"/>
</dbReference>
<evidence type="ECO:0000256" key="3">
    <source>
        <dbReference type="ARBA" id="ARBA00023002"/>
    </source>
</evidence>
<evidence type="ECO:0000259" key="8">
    <source>
        <dbReference type="SMART" id="SM00839"/>
    </source>
</evidence>
<feature type="binding site" evidence="6">
    <location>
        <begin position="184"/>
        <end position="189"/>
    </location>
    <ligand>
        <name>NAD(+)</name>
        <dbReference type="ChEBI" id="CHEBI:57540"/>
    </ligand>
</feature>
<keyword evidence="6" id="KW-0547">Nucleotide-binding</keyword>
<dbReference type="Gene3D" id="3.40.50.720">
    <property type="entry name" value="NAD(P)-binding Rossmann-like Domain"/>
    <property type="match status" value="1"/>
</dbReference>
<sequence length="349" mass="37281">MSVFSHPEYDDHEHVAFHQDPATGLKAIIAVHSTRLGPGLGGCRMWPYASDAEALTDVLRLSRGMTYKAALAGLPQGGGKSVILGDPRKHKTPELMRAMGRFVNKLGGAYIAAEDSGTSVADVRLMAEETAHVGGLADAQAQAAGRSGDPSPATAYGTFVGLKAAVKFQLGRTDLKGLKVAIQGVGNVGYRLAKYLHEAGAQLWVTDIHHPAVQRCVQEFGATAVSMERIFGLEVDVFAPCALGAILNDLTIPELKATVVAGAANNQLLRAGHGEELMQRGILYAPDYAINAGGIIEIFHETHGYDEAQAKAHLDRIGDTLTAIFQRARDEHRPTGAIADRMAEEIFRQ</sequence>
<organism evidence="9 10">
    <name type="scientific">Stagnimonas aquatica</name>
    <dbReference type="NCBI Taxonomy" id="2689987"/>
    <lineage>
        <taxon>Bacteria</taxon>
        <taxon>Pseudomonadati</taxon>
        <taxon>Pseudomonadota</taxon>
        <taxon>Gammaproteobacteria</taxon>
        <taxon>Nevskiales</taxon>
        <taxon>Nevskiaceae</taxon>
        <taxon>Stagnimonas</taxon>
    </lineage>
</organism>
<feature type="active site" description="Proton donor/acceptor" evidence="5">
    <location>
        <position position="80"/>
    </location>
</feature>
<dbReference type="InterPro" id="IPR033524">
    <property type="entry name" value="Glu/Leu/Phe/Val_DH_AS"/>
</dbReference>
<dbReference type="GO" id="GO:0000166">
    <property type="term" value="F:nucleotide binding"/>
    <property type="evidence" value="ECO:0007669"/>
    <property type="project" value="UniProtKB-KW"/>
</dbReference>
<evidence type="ECO:0000256" key="4">
    <source>
        <dbReference type="ARBA" id="ARBA00023027"/>
    </source>
</evidence>
<comment type="similarity">
    <text evidence="2 7">Belongs to the Glu/Leu/Phe/Val dehydrogenases family.</text>
</comment>
<evidence type="ECO:0000256" key="2">
    <source>
        <dbReference type="ARBA" id="ARBA00006382"/>
    </source>
</evidence>
<accession>A0A3N0V8Y5</accession>
<dbReference type="InterPro" id="IPR006095">
    <property type="entry name" value="Glu/Leu/Phe/Val/Trp_DH"/>
</dbReference>
<dbReference type="Pfam" id="PF02812">
    <property type="entry name" value="ELFV_dehydrog_N"/>
    <property type="match status" value="1"/>
</dbReference>
<evidence type="ECO:0000256" key="5">
    <source>
        <dbReference type="PIRSR" id="PIRSR000188-1"/>
    </source>
</evidence>
<proteinExistence type="inferred from homology"/>
<dbReference type="GO" id="GO:0006520">
    <property type="term" value="P:amino acid metabolic process"/>
    <property type="evidence" value="ECO:0007669"/>
    <property type="project" value="InterPro"/>
</dbReference>
<evidence type="ECO:0000256" key="7">
    <source>
        <dbReference type="RuleBase" id="RU004417"/>
    </source>
</evidence>
<evidence type="ECO:0000313" key="10">
    <source>
        <dbReference type="Proteomes" id="UP000282106"/>
    </source>
</evidence>
<dbReference type="PANTHER" id="PTHR42722">
    <property type="entry name" value="LEUCINE DEHYDROGENASE"/>
    <property type="match status" value="1"/>
</dbReference>
<dbReference type="Gene3D" id="3.40.50.10860">
    <property type="entry name" value="Leucine Dehydrogenase, chain A, domain 1"/>
    <property type="match status" value="1"/>
</dbReference>
<keyword evidence="3 7" id="KW-0560">Oxidoreductase</keyword>
<name>A0A3N0V8Y5_9GAMM</name>
<dbReference type="InterPro" id="IPR046346">
    <property type="entry name" value="Aminoacid_DH-like_N_sf"/>
</dbReference>
<protein>
    <submittedName>
        <fullName evidence="9">Glu/Leu/Phe/Val dehydrogenase</fullName>
    </submittedName>
</protein>
<dbReference type="GO" id="GO:0016639">
    <property type="term" value="F:oxidoreductase activity, acting on the CH-NH2 group of donors, NAD or NADP as acceptor"/>
    <property type="evidence" value="ECO:0007669"/>
    <property type="project" value="InterPro"/>
</dbReference>
<keyword evidence="4 6" id="KW-0520">NAD</keyword>
<keyword evidence="10" id="KW-1185">Reference proteome</keyword>
<dbReference type="EMBL" id="RJVO01000006">
    <property type="protein sequence ID" value="ROH88768.1"/>
    <property type="molecule type" value="Genomic_DNA"/>
</dbReference>
<dbReference type="FunCoup" id="A0A3N0V8Y5">
    <property type="interactions" value="467"/>
</dbReference>
<dbReference type="PROSITE" id="PS00074">
    <property type="entry name" value="GLFV_DEHYDROGENASE"/>
    <property type="match status" value="1"/>
</dbReference>
<dbReference type="PANTHER" id="PTHR42722:SF1">
    <property type="entry name" value="VALINE DEHYDROGENASE"/>
    <property type="match status" value="1"/>
</dbReference>
<dbReference type="AlphaFoldDB" id="A0A3N0V8Y5"/>
<comment type="function">
    <text evidence="1">Catalyzes the reversible oxidative deamination of glutamate to alpha-ketoglutarate and ammonia.</text>
</comment>
<dbReference type="CDD" id="cd01075">
    <property type="entry name" value="NAD_bind_Leu_Phe_Val_DH"/>
    <property type="match status" value="1"/>
</dbReference>
<evidence type="ECO:0000313" key="9">
    <source>
        <dbReference type="EMBL" id="ROH88768.1"/>
    </source>
</evidence>
<evidence type="ECO:0000256" key="1">
    <source>
        <dbReference type="ARBA" id="ARBA00003868"/>
    </source>
</evidence>
<gene>
    <name evidence="9" type="ORF">ED208_13220</name>
</gene>
<dbReference type="InterPro" id="IPR036291">
    <property type="entry name" value="NAD(P)-bd_dom_sf"/>
</dbReference>